<keyword evidence="4 6" id="KW-1133">Transmembrane helix</keyword>
<organism evidence="7 8">
    <name type="scientific">Rhizomicrobium electricum</name>
    <dbReference type="NCBI Taxonomy" id="480070"/>
    <lineage>
        <taxon>Bacteria</taxon>
        <taxon>Pseudomonadati</taxon>
        <taxon>Pseudomonadota</taxon>
        <taxon>Alphaproteobacteria</taxon>
        <taxon>Micropepsales</taxon>
        <taxon>Micropepsaceae</taxon>
        <taxon>Rhizomicrobium</taxon>
    </lineage>
</organism>
<evidence type="ECO:0000256" key="3">
    <source>
        <dbReference type="ARBA" id="ARBA00022692"/>
    </source>
</evidence>
<feature type="transmembrane region" description="Helical" evidence="6">
    <location>
        <begin position="183"/>
        <end position="201"/>
    </location>
</feature>
<protein>
    <submittedName>
        <fullName evidence="7">LysE family translocator</fullName>
    </submittedName>
</protein>
<dbReference type="PANTHER" id="PTHR30086:SF20">
    <property type="entry name" value="ARGININE EXPORTER PROTEIN ARGO-RELATED"/>
    <property type="match status" value="1"/>
</dbReference>
<dbReference type="PANTHER" id="PTHR30086">
    <property type="entry name" value="ARGININE EXPORTER PROTEIN ARGO"/>
    <property type="match status" value="1"/>
</dbReference>
<proteinExistence type="predicted"/>
<accession>A0ABP3P391</accession>
<dbReference type="EMBL" id="BAAADD010000001">
    <property type="protein sequence ID" value="GAA0558511.1"/>
    <property type="molecule type" value="Genomic_DNA"/>
</dbReference>
<evidence type="ECO:0000256" key="6">
    <source>
        <dbReference type="SAM" id="Phobius"/>
    </source>
</evidence>
<feature type="transmembrane region" description="Helical" evidence="6">
    <location>
        <begin position="6"/>
        <end position="31"/>
    </location>
</feature>
<evidence type="ECO:0000256" key="1">
    <source>
        <dbReference type="ARBA" id="ARBA00004651"/>
    </source>
</evidence>
<evidence type="ECO:0000256" key="5">
    <source>
        <dbReference type="ARBA" id="ARBA00023136"/>
    </source>
</evidence>
<keyword evidence="3 6" id="KW-0812">Transmembrane</keyword>
<keyword evidence="2" id="KW-1003">Cell membrane</keyword>
<name>A0ABP3P391_9PROT</name>
<feature type="transmembrane region" description="Helical" evidence="6">
    <location>
        <begin position="149"/>
        <end position="171"/>
    </location>
</feature>
<sequence length="202" mass="21117">MISWHSYLIYCTLYAICIAVPGPGVVAIVARSLGSGFRSCMPGAAGVAVGDLVWMTLSAFGLAGLAAAMGTWFLIVKYAGALYLAYMGYKYWTAEVGEMPEVIPATASQSFFSHLSVTLGNPKAMGFFLALFPQVVDLRHLNAAGYGQLVLATAVLIPTIMLAYAAAAAQVRTLLTSRKARKNINRTAAVIMAGAGAGVAVS</sequence>
<reference evidence="8" key="1">
    <citation type="journal article" date="2019" name="Int. J. Syst. Evol. Microbiol.">
        <title>The Global Catalogue of Microorganisms (GCM) 10K type strain sequencing project: providing services to taxonomists for standard genome sequencing and annotation.</title>
        <authorList>
            <consortium name="The Broad Institute Genomics Platform"/>
            <consortium name="The Broad Institute Genome Sequencing Center for Infectious Disease"/>
            <person name="Wu L."/>
            <person name="Ma J."/>
        </authorList>
    </citation>
    <scope>NUCLEOTIDE SEQUENCE [LARGE SCALE GENOMIC DNA]</scope>
    <source>
        <strain evidence="8">JCM 15089</strain>
    </source>
</reference>
<comment type="caution">
    <text evidence="7">The sequence shown here is derived from an EMBL/GenBank/DDBJ whole genome shotgun (WGS) entry which is preliminary data.</text>
</comment>
<dbReference type="Pfam" id="PF01810">
    <property type="entry name" value="LysE"/>
    <property type="match status" value="1"/>
</dbReference>
<dbReference type="InterPro" id="IPR001123">
    <property type="entry name" value="LeuE-type"/>
</dbReference>
<evidence type="ECO:0000256" key="2">
    <source>
        <dbReference type="ARBA" id="ARBA00022475"/>
    </source>
</evidence>
<comment type="subcellular location">
    <subcellularLocation>
        <location evidence="1">Cell membrane</location>
        <topology evidence="1">Multi-pass membrane protein</topology>
    </subcellularLocation>
</comment>
<evidence type="ECO:0000256" key="4">
    <source>
        <dbReference type="ARBA" id="ARBA00022989"/>
    </source>
</evidence>
<dbReference type="RefSeq" id="WP_166930910.1">
    <property type="nucleotide sequence ID" value="NZ_BAAADD010000001.1"/>
</dbReference>
<keyword evidence="5 6" id="KW-0472">Membrane</keyword>
<evidence type="ECO:0000313" key="7">
    <source>
        <dbReference type="EMBL" id="GAA0558511.1"/>
    </source>
</evidence>
<evidence type="ECO:0000313" key="8">
    <source>
        <dbReference type="Proteomes" id="UP001499951"/>
    </source>
</evidence>
<dbReference type="Proteomes" id="UP001499951">
    <property type="component" value="Unassembled WGS sequence"/>
</dbReference>
<keyword evidence="8" id="KW-1185">Reference proteome</keyword>
<feature type="transmembrane region" description="Helical" evidence="6">
    <location>
        <begin position="52"/>
        <end position="75"/>
    </location>
</feature>
<gene>
    <name evidence="7" type="ORF">GCM10008942_03740</name>
</gene>